<feature type="transmembrane region" description="Helical" evidence="1">
    <location>
        <begin position="21"/>
        <end position="45"/>
    </location>
</feature>
<dbReference type="Proteomes" id="UP000288805">
    <property type="component" value="Unassembled WGS sequence"/>
</dbReference>
<dbReference type="EMBL" id="QGNW01002567">
    <property type="protein sequence ID" value="RVW17930.1"/>
    <property type="molecule type" value="Genomic_DNA"/>
</dbReference>
<keyword evidence="1" id="KW-0472">Membrane</keyword>
<comment type="caution">
    <text evidence="2">The sequence shown here is derived from an EMBL/GenBank/DDBJ whole genome shotgun (WGS) entry which is preliminary data.</text>
</comment>
<proteinExistence type="predicted"/>
<keyword evidence="1" id="KW-1133">Transmembrane helix</keyword>
<dbReference type="AlphaFoldDB" id="A0A438C3V0"/>
<sequence>MEPQRIIQVKSREELRDEIHLTALDSVVILNFLCAAFTFIGLSLTTMELQSIDGCLGCGPKIRSLMLFEVISFAFFLASLLVAYGLKIMISLINAAELNKEFRNHFNRKSIRKILGGSRAITTWARVGSVIIPLGPLKLHGVSSNLHADVTEILLPWVLAILHNDEGVFGGGRAIITLRVADRDRGSCCDCQKSWEVIVGSDLPSLHSCPFTLQVAERGP</sequence>
<evidence type="ECO:0000313" key="2">
    <source>
        <dbReference type="EMBL" id="RVW17930.1"/>
    </source>
</evidence>
<organism evidence="2 3">
    <name type="scientific">Vitis vinifera</name>
    <name type="common">Grape</name>
    <dbReference type="NCBI Taxonomy" id="29760"/>
    <lineage>
        <taxon>Eukaryota</taxon>
        <taxon>Viridiplantae</taxon>
        <taxon>Streptophyta</taxon>
        <taxon>Embryophyta</taxon>
        <taxon>Tracheophyta</taxon>
        <taxon>Spermatophyta</taxon>
        <taxon>Magnoliopsida</taxon>
        <taxon>eudicotyledons</taxon>
        <taxon>Gunneridae</taxon>
        <taxon>Pentapetalae</taxon>
        <taxon>rosids</taxon>
        <taxon>Vitales</taxon>
        <taxon>Vitaceae</taxon>
        <taxon>Viteae</taxon>
        <taxon>Vitis</taxon>
    </lineage>
</organism>
<protein>
    <submittedName>
        <fullName evidence="2">Uncharacterized protein</fullName>
    </submittedName>
</protein>
<gene>
    <name evidence="2" type="ORF">CK203_108009</name>
</gene>
<evidence type="ECO:0000256" key="1">
    <source>
        <dbReference type="SAM" id="Phobius"/>
    </source>
</evidence>
<reference evidence="2 3" key="1">
    <citation type="journal article" date="2018" name="PLoS Genet.">
        <title>Population sequencing reveals clonal diversity and ancestral inbreeding in the grapevine cultivar Chardonnay.</title>
        <authorList>
            <person name="Roach M.J."/>
            <person name="Johnson D.L."/>
            <person name="Bohlmann J."/>
            <person name="van Vuuren H.J."/>
            <person name="Jones S.J."/>
            <person name="Pretorius I.S."/>
            <person name="Schmidt S.A."/>
            <person name="Borneman A.R."/>
        </authorList>
    </citation>
    <scope>NUCLEOTIDE SEQUENCE [LARGE SCALE GENOMIC DNA]</scope>
    <source>
        <strain evidence="3">cv. Chardonnay</strain>
        <tissue evidence="2">Leaf</tissue>
    </source>
</reference>
<keyword evidence="1" id="KW-0812">Transmembrane</keyword>
<dbReference type="PANTHER" id="PTHR33430">
    <property type="entry name" value="MATERNAL EFFECT EMBRYO ARREST PROTEIN"/>
    <property type="match status" value="1"/>
</dbReference>
<feature type="transmembrane region" description="Helical" evidence="1">
    <location>
        <begin position="65"/>
        <end position="86"/>
    </location>
</feature>
<name>A0A438C3V0_VITVI</name>
<accession>A0A438C3V0</accession>
<evidence type="ECO:0000313" key="3">
    <source>
        <dbReference type="Proteomes" id="UP000288805"/>
    </source>
</evidence>
<dbReference type="PANTHER" id="PTHR33430:SF6">
    <property type="entry name" value="MATERNAL EFFECT EMBRYO ARREST PROTEIN"/>
    <property type="match status" value="1"/>
</dbReference>